<evidence type="ECO:0000256" key="1">
    <source>
        <dbReference type="SAM" id="MobiDB-lite"/>
    </source>
</evidence>
<evidence type="ECO:0000256" key="2">
    <source>
        <dbReference type="SAM" id="Phobius"/>
    </source>
</evidence>
<keyword evidence="2" id="KW-0812">Transmembrane</keyword>
<proteinExistence type="predicted"/>
<dbReference type="Proteomes" id="UP000224854">
    <property type="component" value="Unassembled WGS sequence"/>
</dbReference>
<comment type="caution">
    <text evidence="3">The sequence shown here is derived from an EMBL/GenBank/DDBJ whole genome shotgun (WGS) entry which is preliminary data.</text>
</comment>
<reference evidence="3 4" key="1">
    <citation type="submission" date="2017-06" db="EMBL/GenBank/DDBJ databases">
        <title>Ant-infecting Ophiocordyceps genomes reveal a high diversity of potential behavioral manipulation genes and a possible major role for enterotoxins.</title>
        <authorList>
            <person name="De Bekker C."/>
            <person name="Evans H.C."/>
            <person name="Brachmann A."/>
            <person name="Hughes D.P."/>
        </authorList>
    </citation>
    <scope>NUCLEOTIDE SEQUENCE [LARGE SCALE GENOMIC DNA]</scope>
    <source>
        <strain evidence="3 4">1348a</strain>
    </source>
</reference>
<organism evidence="3 4">
    <name type="scientific">Ophiocordyceps australis</name>
    <dbReference type="NCBI Taxonomy" id="1399860"/>
    <lineage>
        <taxon>Eukaryota</taxon>
        <taxon>Fungi</taxon>
        <taxon>Dikarya</taxon>
        <taxon>Ascomycota</taxon>
        <taxon>Pezizomycotina</taxon>
        <taxon>Sordariomycetes</taxon>
        <taxon>Hypocreomycetidae</taxon>
        <taxon>Hypocreales</taxon>
        <taxon>Ophiocordycipitaceae</taxon>
        <taxon>Ophiocordyceps</taxon>
    </lineage>
</organism>
<evidence type="ECO:0000313" key="3">
    <source>
        <dbReference type="EMBL" id="PHH72283.1"/>
    </source>
</evidence>
<feature type="compositionally biased region" description="Low complexity" evidence="1">
    <location>
        <begin position="179"/>
        <end position="198"/>
    </location>
</feature>
<name>A0A2C5YXD2_9HYPO</name>
<keyword evidence="4" id="KW-1185">Reference proteome</keyword>
<feature type="region of interest" description="Disordered" evidence="1">
    <location>
        <begin position="175"/>
        <end position="200"/>
    </location>
</feature>
<dbReference type="EMBL" id="NJEU01000596">
    <property type="protein sequence ID" value="PHH72283.1"/>
    <property type="molecule type" value="Genomic_DNA"/>
</dbReference>
<sequence>MAGQDLVRRCSGWSCLTWVSKFAIGFGIAVVSLVLFVLWFYCCGKALAIRQARTSIVLPGGRRVFCRQEQPRTVCTGVLPVVQQWPGYPARVVYHPAVFRLDRFNDPRATATVLPYSRGVVHAMTGSAPLVQQPGGAGSLSTRPDDIVWSASSPGQPIWGQALMRALGLPVGRASTVASTSSGETSRGSRGSTGSLESVPRHVIQEHATDADADGDANSVHTNAATVDSDDFQMAVQS</sequence>
<protein>
    <submittedName>
        <fullName evidence="3">Uncharacterized protein</fullName>
    </submittedName>
</protein>
<evidence type="ECO:0000313" key="4">
    <source>
        <dbReference type="Proteomes" id="UP000224854"/>
    </source>
</evidence>
<dbReference type="OrthoDB" id="5236168at2759"/>
<keyword evidence="2" id="KW-1133">Transmembrane helix</keyword>
<feature type="transmembrane region" description="Helical" evidence="2">
    <location>
        <begin position="22"/>
        <end position="43"/>
    </location>
</feature>
<dbReference type="AlphaFoldDB" id="A0A2C5YXD2"/>
<gene>
    <name evidence="3" type="ORF">CDD82_6048</name>
</gene>
<keyword evidence="2" id="KW-0472">Membrane</keyword>
<accession>A0A2C5YXD2</accession>